<proteinExistence type="predicted"/>
<gene>
    <name evidence="1" type="ORF">GLOINDRAFT_27920</name>
</gene>
<sequence>MFLWNAKVYDGTILTLRVILATDLHGFTQLSLPILQASSASNNFLLELEVLELEELRDSDIPIIFNTIYVYWHWKTRNWKNWKNWNIPIFQ</sequence>
<organism evidence="1">
    <name type="scientific">Rhizophagus irregularis (strain DAOM 181602 / DAOM 197198 / MUCL 43194)</name>
    <name type="common">Arbuscular mycorrhizal fungus</name>
    <name type="synonym">Glomus intraradices</name>
    <dbReference type="NCBI Taxonomy" id="747089"/>
    <lineage>
        <taxon>Eukaryota</taxon>
        <taxon>Fungi</taxon>
        <taxon>Fungi incertae sedis</taxon>
        <taxon>Mucoromycota</taxon>
        <taxon>Glomeromycotina</taxon>
        <taxon>Glomeromycetes</taxon>
        <taxon>Glomerales</taxon>
        <taxon>Glomeraceae</taxon>
        <taxon>Rhizophagus</taxon>
    </lineage>
</organism>
<name>U9U820_RHIID</name>
<reference evidence="1" key="1">
    <citation type="submission" date="2013-07" db="EMBL/GenBank/DDBJ databases">
        <title>The genome of an arbuscular mycorrhizal fungus provides insights into the evolution of the oldest plant symbiosis.</title>
        <authorList>
            <consortium name="DOE Joint Genome Institute"/>
            <person name="Tisserant E."/>
            <person name="Malbreil M."/>
            <person name="Kuo A."/>
            <person name="Kohler A."/>
            <person name="Symeonidi A."/>
            <person name="Balestrini R."/>
            <person name="Charron P."/>
            <person name="Duensing N."/>
            <person name="Frei-dit-Frey N."/>
            <person name="Gianinazzi-Pearson V."/>
            <person name="Gilbert B."/>
            <person name="Handa Y."/>
            <person name="Hijri M."/>
            <person name="Kaul R."/>
            <person name="Kawaguchi M."/>
            <person name="Krajinski F."/>
            <person name="Lammers P."/>
            <person name="Lapierre D."/>
            <person name="Masclaux F.G."/>
            <person name="Murat C."/>
            <person name="Morin E."/>
            <person name="Ndikumana S."/>
            <person name="Pagni M."/>
            <person name="Petitpierre D."/>
            <person name="Requena N."/>
            <person name="Rosikiewicz P."/>
            <person name="Riley R."/>
            <person name="Saito K."/>
            <person name="San Clemente H."/>
            <person name="Shapiro H."/>
            <person name="van Tuinen D."/>
            <person name="Becard G."/>
            <person name="Bonfante P."/>
            <person name="Paszkowski U."/>
            <person name="Shachar-Hill Y."/>
            <person name="Young J.P."/>
            <person name="Sanders I.R."/>
            <person name="Henrissat B."/>
            <person name="Rensing S.A."/>
            <person name="Grigoriev I.V."/>
            <person name="Corradi N."/>
            <person name="Roux C."/>
            <person name="Martin F."/>
        </authorList>
    </citation>
    <scope>NUCLEOTIDE SEQUENCE</scope>
    <source>
        <strain evidence="1">DAOM 197198</strain>
    </source>
</reference>
<dbReference type="HOGENOM" id="CLU_2428184_0_0_1"/>
<protein>
    <submittedName>
        <fullName evidence="1">Uncharacterized protein</fullName>
    </submittedName>
</protein>
<evidence type="ECO:0000313" key="1">
    <source>
        <dbReference type="EMBL" id="ESA11761.1"/>
    </source>
</evidence>
<dbReference type="AlphaFoldDB" id="U9U820"/>
<dbReference type="EMBL" id="KI285659">
    <property type="protein sequence ID" value="ESA11761.1"/>
    <property type="molecule type" value="Genomic_DNA"/>
</dbReference>
<accession>U9U820</accession>